<dbReference type="Gene3D" id="2.115.10.20">
    <property type="entry name" value="Glycosyl hydrolase domain, family 43"/>
    <property type="match status" value="1"/>
</dbReference>
<evidence type="ECO:0000256" key="4">
    <source>
        <dbReference type="RuleBase" id="RU361187"/>
    </source>
</evidence>
<dbReference type="GO" id="GO:0004553">
    <property type="term" value="F:hydrolase activity, hydrolyzing O-glycosyl compounds"/>
    <property type="evidence" value="ECO:0007669"/>
    <property type="project" value="InterPro"/>
</dbReference>
<accession>A0A239LXI9</accession>
<dbReference type="EMBL" id="FZOU01000008">
    <property type="protein sequence ID" value="SNT34419.1"/>
    <property type="molecule type" value="Genomic_DNA"/>
</dbReference>
<evidence type="ECO:0000256" key="3">
    <source>
        <dbReference type="ARBA" id="ARBA00023295"/>
    </source>
</evidence>
<comment type="similarity">
    <text evidence="1 4">Belongs to the glycosyl hydrolase 43 family.</text>
</comment>
<keyword evidence="3 4" id="KW-0326">Glycosidase</keyword>
<dbReference type="PANTHER" id="PTHR22925:SF3">
    <property type="entry name" value="GLYCOSYL HYDROLASE FAMILY PROTEIN 43"/>
    <property type="match status" value="1"/>
</dbReference>
<keyword evidence="6" id="KW-1185">Reference proteome</keyword>
<evidence type="ECO:0000313" key="5">
    <source>
        <dbReference type="EMBL" id="SNT34419.1"/>
    </source>
</evidence>
<protein>
    <submittedName>
        <fullName evidence="5">Glycosyl hydrolases family 43</fullName>
    </submittedName>
</protein>
<dbReference type="Proteomes" id="UP000198356">
    <property type="component" value="Unassembled WGS sequence"/>
</dbReference>
<name>A0A239LXI9_9BACT</name>
<keyword evidence="2 4" id="KW-0378">Hydrolase</keyword>
<gene>
    <name evidence="5" type="ORF">SAMN05421770_1084</name>
</gene>
<dbReference type="InterPro" id="IPR006710">
    <property type="entry name" value="Glyco_hydro_43"/>
</dbReference>
<dbReference type="GO" id="GO:0005975">
    <property type="term" value="P:carbohydrate metabolic process"/>
    <property type="evidence" value="ECO:0007669"/>
    <property type="project" value="InterPro"/>
</dbReference>
<dbReference type="PANTHER" id="PTHR22925">
    <property type="entry name" value="GLYCOSYL HYDROLASE 43 FAMILY MEMBER"/>
    <property type="match status" value="1"/>
</dbReference>
<organism evidence="5 6">
    <name type="scientific">Granulicella rosea</name>
    <dbReference type="NCBI Taxonomy" id="474952"/>
    <lineage>
        <taxon>Bacteria</taxon>
        <taxon>Pseudomonadati</taxon>
        <taxon>Acidobacteriota</taxon>
        <taxon>Terriglobia</taxon>
        <taxon>Terriglobales</taxon>
        <taxon>Acidobacteriaceae</taxon>
        <taxon>Granulicella</taxon>
    </lineage>
</organism>
<evidence type="ECO:0000256" key="1">
    <source>
        <dbReference type="ARBA" id="ARBA00009865"/>
    </source>
</evidence>
<evidence type="ECO:0000256" key="2">
    <source>
        <dbReference type="ARBA" id="ARBA00022801"/>
    </source>
</evidence>
<evidence type="ECO:0000313" key="6">
    <source>
        <dbReference type="Proteomes" id="UP000198356"/>
    </source>
</evidence>
<dbReference type="InterPro" id="IPR023296">
    <property type="entry name" value="Glyco_hydro_beta-prop_sf"/>
</dbReference>
<dbReference type="SUPFAM" id="SSF75005">
    <property type="entry name" value="Arabinanase/levansucrase/invertase"/>
    <property type="match status" value="1"/>
</dbReference>
<proteinExistence type="inferred from homology"/>
<reference evidence="5 6" key="1">
    <citation type="submission" date="2017-06" db="EMBL/GenBank/DDBJ databases">
        <authorList>
            <person name="Kim H.J."/>
            <person name="Triplett B.A."/>
        </authorList>
    </citation>
    <scope>NUCLEOTIDE SEQUENCE [LARGE SCALE GENOMIC DNA]</scope>
    <source>
        <strain evidence="5 6">DSM 18704</strain>
    </source>
</reference>
<dbReference type="CDD" id="cd18821">
    <property type="entry name" value="GH43_Pc3Gal43A-like"/>
    <property type="match status" value="1"/>
</dbReference>
<sequence length="350" mass="39209">MPKTKMTLRLTRLGNVALLLGVLLAATIAGAQHKTGIVVPGEPWRDNRGELIQAHGGGILHLKDTWYWFGEDRTETNDPARRYVACYSSTDLVHWTYRRQVVALAEPEDLGAKWILERPKVFYNRKTHKFVMYVHLDGPGPSPAPGSFGYNVAKVGILTSDTVDGDYKWVRSLRPLDQESRDIGQFIDDDGSAYLIFESRPTKGFFIARLSADYLNVESKVAFIDAPLEGGAIVHYKGLYYALGSHLTGWRPNPNVYATAPSLAGPWSTMRDIAPPETNTYNSQSSMLIKVTGSKMTSVLYVGDRWSPKALWDSRYIWMPLSIDGEHMTLPEPRPWSIDVETGVTHILQP</sequence>
<dbReference type="Pfam" id="PF04616">
    <property type="entry name" value="Glyco_hydro_43"/>
    <property type="match status" value="1"/>
</dbReference>
<dbReference type="AlphaFoldDB" id="A0A239LXI9"/>
<dbReference type="OrthoDB" id="273314at2"/>